<name>A0A9N9G575_9GLOM</name>
<dbReference type="OrthoDB" id="2447770at2759"/>
<evidence type="ECO:0000313" key="1">
    <source>
        <dbReference type="EMBL" id="CAG8578232.1"/>
    </source>
</evidence>
<dbReference type="AlphaFoldDB" id="A0A9N9G575"/>
<accession>A0A9N9G575</accession>
<proteinExistence type="predicted"/>
<dbReference type="Proteomes" id="UP000789570">
    <property type="component" value="Unassembled WGS sequence"/>
</dbReference>
<sequence>PRLVLFPTEYEIGSTIEKVSKALCGILKSLSIDLSSNEYVQIIRECFNSQYNSVHLNTGYSEDDLIHDNTIESTIAVEELLLIH</sequence>
<evidence type="ECO:0000313" key="2">
    <source>
        <dbReference type="Proteomes" id="UP000789570"/>
    </source>
</evidence>
<keyword evidence="2" id="KW-1185">Reference proteome</keyword>
<comment type="caution">
    <text evidence="1">The sequence shown here is derived from an EMBL/GenBank/DDBJ whole genome shotgun (WGS) entry which is preliminary data.</text>
</comment>
<organism evidence="1 2">
    <name type="scientific">Funneliformis caledonium</name>
    <dbReference type="NCBI Taxonomy" id="1117310"/>
    <lineage>
        <taxon>Eukaryota</taxon>
        <taxon>Fungi</taxon>
        <taxon>Fungi incertae sedis</taxon>
        <taxon>Mucoromycota</taxon>
        <taxon>Glomeromycotina</taxon>
        <taxon>Glomeromycetes</taxon>
        <taxon>Glomerales</taxon>
        <taxon>Glomeraceae</taxon>
        <taxon>Funneliformis</taxon>
    </lineage>
</organism>
<gene>
    <name evidence="1" type="ORF">FCALED_LOCUS7455</name>
</gene>
<protein>
    <submittedName>
        <fullName evidence="1">10712_t:CDS:1</fullName>
    </submittedName>
</protein>
<feature type="non-terminal residue" evidence="1">
    <location>
        <position position="84"/>
    </location>
</feature>
<reference evidence="1" key="1">
    <citation type="submission" date="2021-06" db="EMBL/GenBank/DDBJ databases">
        <authorList>
            <person name="Kallberg Y."/>
            <person name="Tangrot J."/>
            <person name="Rosling A."/>
        </authorList>
    </citation>
    <scope>NUCLEOTIDE SEQUENCE</scope>
    <source>
        <strain evidence="1">UK204</strain>
    </source>
</reference>
<dbReference type="EMBL" id="CAJVPQ010001983">
    <property type="protein sequence ID" value="CAG8578232.1"/>
    <property type="molecule type" value="Genomic_DNA"/>
</dbReference>